<dbReference type="PROSITE" id="PS50994">
    <property type="entry name" value="INTEGRASE"/>
    <property type="match status" value="1"/>
</dbReference>
<evidence type="ECO:0000256" key="2">
    <source>
        <dbReference type="SAM" id="MobiDB-lite"/>
    </source>
</evidence>
<gene>
    <name evidence="4" type="ORF">Tco_0876696</name>
</gene>
<sequence length="1082" mass="122663">MAFVSSPSSTNEVNTAYGVSTTNSQVSPASTQVLLMTLEEMDLLKWHVEVALLARRKRKFLLEMVEVSLFNRSDTARYDKSRDIEGFVSYYVVPHSTGLFSFSPPTLDLSNSGLEEFQQPEFEGYGPKSSKTVSEYISNEGHPQKEDRGYVDSGCSMHMTGNMSYLSDFKEFIGGDVTFGVGANSGKITSKGTLKTADESQVLLKVPRKNNMYSVDIKNIIPKESLTCLVAKATLDESMLWHRRLGKATQSLFLMHKKYGLVVTDDYSRYTWVFFLATKDETTGILKKFIIEIENLVDKKVKIIRCDNRTEFKNSVINDFCAMKGIRREFSVARTPQQNGVAERRNGTLIEATRTIGRTPALSFMTPFGCHVTILNTLDHLGKFDGKSDDRFFVGYSLNSKAFRVYNIRTRKVEENLHIRFLEDKPIVVGDGPKWLFDINVLTKSMNYIPVVAGTNSNDSVGTKESVGIGHSSKETGSSQDYILIPLWKDGLLSDSSSKNANNDEPQPSSDAGKKDDEGISQESGLDNQEKPENITLSLFEATHADFFGDELELDISNINTIYPVPSTPNTRINKDHSLDHVIGDVQSSVQIRRMINEQGFISTVYERKTHKDLHNFLFACFLSREEPKKGYTQEEGIDYDEVFAPVTRIEAIRLFLAYALFKDFVVYQIDVKSAFLYDKIEEEVYICQPLGVKGDILLVQVYVDDIIFGSTRKEMYTEFEKIMHKRFQMSSMGELTFFLGLQVAQKDDGILISQDKYVDEILKKFNFLTVKTASTLMETLKPLLKDTEAEDVDVHLYRSMIGSLIYLTASRPDIMFAVCVCARFQVTPKVSHLHAVKRIFRYLKGQPKLGLWYPKDSPFDLEAYTDSDYAGASLDRKSTTGDVEIFPPKTSLIGFLNWMILDLSCDNHDLSRLTLLLPVLVYAARHSLTAVRLKLMLPGIIYYCWDSAKLKTVNGDVRIQALVDRKKIIVHEASIRCDLKLEDAEGTACLPNATIFEELIRMSMVKNLENVNKFWMYPRFVQVFVNQQLGDMSNHTRTFVHPSLTKKLFGNIKREGTCFFRNVTPLFETMMVQAPEEVGED</sequence>
<evidence type="ECO:0000256" key="1">
    <source>
        <dbReference type="ARBA" id="ARBA00022750"/>
    </source>
</evidence>
<dbReference type="Proteomes" id="UP001151760">
    <property type="component" value="Unassembled WGS sequence"/>
</dbReference>
<dbReference type="SUPFAM" id="SSF56672">
    <property type="entry name" value="DNA/RNA polymerases"/>
    <property type="match status" value="1"/>
</dbReference>
<dbReference type="InterPro" id="IPR013103">
    <property type="entry name" value="RVT_2"/>
</dbReference>
<dbReference type="Pfam" id="PF22936">
    <property type="entry name" value="Pol_BBD"/>
    <property type="match status" value="1"/>
</dbReference>
<proteinExistence type="predicted"/>
<dbReference type="InterPro" id="IPR001584">
    <property type="entry name" value="Integrase_cat-core"/>
</dbReference>
<dbReference type="Gene3D" id="3.30.420.10">
    <property type="entry name" value="Ribonuclease H-like superfamily/Ribonuclease H"/>
    <property type="match status" value="1"/>
</dbReference>
<dbReference type="EMBL" id="BQNB010013604">
    <property type="protein sequence ID" value="GJT17990.1"/>
    <property type="molecule type" value="Genomic_DNA"/>
</dbReference>
<keyword evidence="1" id="KW-0064">Aspartyl protease</keyword>
<keyword evidence="1" id="KW-0645">Protease</keyword>
<dbReference type="SUPFAM" id="SSF53098">
    <property type="entry name" value="Ribonuclease H-like"/>
    <property type="match status" value="1"/>
</dbReference>
<dbReference type="InterPro" id="IPR057670">
    <property type="entry name" value="SH3_retrovirus"/>
</dbReference>
<evidence type="ECO:0000313" key="4">
    <source>
        <dbReference type="EMBL" id="GJT17990.1"/>
    </source>
</evidence>
<feature type="compositionally biased region" description="Polar residues" evidence="2">
    <location>
        <begin position="495"/>
        <end position="510"/>
    </location>
</feature>
<feature type="region of interest" description="Disordered" evidence="2">
    <location>
        <begin position="495"/>
        <end position="532"/>
    </location>
</feature>
<accession>A0ABQ5BT20</accession>
<dbReference type="InterPro" id="IPR043502">
    <property type="entry name" value="DNA/RNA_pol_sf"/>
</dbReference>
<evidence type="ECO:0000259" key="3">
    <source>
        <dbReference type="PROSITE" id="PS50994"/>
    </source>
</evidence>
<organism evidence="4 5">
    <name type="scientific">Tanacetum coccineum</name>
    <dbReference type="NCBI Taxonomy" id="301880"/>
    <lineage>
        <taxon>Eukaryota</taxon>
        <taxon>Viridiplantae</taxon>
        <taxon>Streptophyta</taxon>
        <taxon>Embryophyta</taxon>
        <taxon>Tracheophyta</taxon>
        <taxon>Spermatophyta</taxon>
        <taxon>Magnoliopsida</taxon>
        <taxon>eudicotyledons</taxon>
        <taxon>Gunneridae</taxon>
        <taxon>Pentapetalae</taxon>
        <taxon>asterids</taxon>
        <taxon>campanulids</taxon>
        <taxon>Asterales</taxon>
        <taxon>Asteraceae</taxon>
        <taxon>Asteroideae</taxon>
        <taxon>Anthemideae</taxon>
        <taxon>Anthemidinae</taxon>
        <taxon>Tanacetum</taxon>
    </lineage>
</organism>
<dbReference type="PANTHER" id="PTHR11439:SF495">
    <property type="entry name" value="REVERSE TRANSCRIPTASE, RNA-DEPENDENT DNA POLYMERASE-RELATED"/>
    <property type="match status" value="1"/>
</dbReference>
<dbReference type="Pfam" id="PF25597">
    <property type="entry name" value="SH3_retrovirus"/>
    <property type="match status" value="1"/>
</dbReference>
<protein>
    <submittedName>
        <fullName evidence="4">Ribonuclease H-like domain-containing protein</fullName>
    </submittedName>
</protein>
<dbReference type="Pfam" id="PF00665">
    <property type="entry name" value="rve"/>
    <property type="match status" value="1"/>
</dbReference>
<feature type="domain" description="Integrase catalytic" evidence="3">
    <location>
        <begin position="203"/>
        <end position="397"/>
    </location>
</feature>
<dbReference type="Pfam" id="PF07727">
    <property type="entry name" value="RVT_2"/>
    <property type="match status" value="2"/>
</dbReference>
<dbReference type="InterPro" id="IPR012337">
    <property type="entry name" value="RNaseH-like_sf"/>
</dbReference>
<dbReference type="InterPro" id="IPR036397">
    <property type="entry name" value="RNaseH_sf"/>
</dbReference>
<keyword evidence="1" id="KW-0378">Hydrolase</keyword>
<comment type="caution">
    <text evidence="4">The sequence shown here is derived from an EMBL/GenBank/DDBJ whole genome shotgun (WGS) entry which is preliminary data.</text>
</comment>
<dbReference type="PANTHER" id="PTHR11439">
    <property type="entry name" value="GAG-POL-RELATED RETROTRANSPOSON"/>
    <property type="match status" value="1"/>
</dbReference>
<evidence type="ECO:0000313" key="5">
    <source>
        <dbReference type="Proteomes" id="UP001151760"/>
    </source>
</evidence>
<reference evidence="4" key="2">
    <citation type="submission" date="2022-01" db="EMBL/GenBank/DDBJ databases">
        <authorList>
            <person name="Yamashiro T."/>
            <person name="Shiraishi A."/>
            <person name="Satake H."/>
            <person name="Nakayama K."/>
        </authorList>
    </citation>
    <scope>NUCLEOTIDE SEQUENCE</scope>
</reference>
<dbReference type="InterPro" id="IPR054722">
    <property type="entry name" value="PolX-like_BBD"/>
</dbReference>
<keyword evidence="5" id="KW-1185">Reference proteome</keyword>
<name>A0ABQ5BT20_9ASTR</name>
<reference evidence="4" key="1">
    <citation type="journal article" date="2022" name="Int. J. Mol. Sci.">
        <title>Draft Genome of Tanacetum Coccineum: Genomic Comparison of Closely Related Tanacetum-Family Plants.</title>
        <authorList>
            <person name="Yamashiro T."/>
            <person name="Shiraishi A."/>
            <person name="Nakayama K."/>
            <person name="Satake H."/>
        </authorList>
    </citation>
    <scope>NUCLEOTIDE SEQUENCE</scope>
</reference>